<gene>
    <name evidence="2" type="ordered locus">BARCL_0570</name>
</gene>
<reference evidence="2 3" key="2">
    <citation type="journal article" date="2011" name="PLoS Genet.">
        <title>Parallel evolution of a type IV secretion system in radiating lineages of the host-restricted bacterial pathogen Bartonella.</title>
        <authorList>
            <person name="Engel P."/>
            <person name="Salzburger W."/>
            <person name="Liesch M."/>
            <person name="Chang C.C."/>
            <person name="Maruyama S."/>
            <person name="Lanz C."/>
            <person name="Calteau A."/>
            <person name="Lajus A."/>
            <person name="Medigue C."/>
            <person name="Schuster S.C."/>
            <person name="Dehio C."/>
        </authorList>
    </citation>
    <scope>NUCLEOTIDE SEQUENCE [LARGE SCALE GENOMIC DNA]</scope>
    <source>
        <strain evidence="3">CIP 104772 / 73</strain>
    </source>
</reference>
<dbReference type="AlphaFoldDB" id="E6YHB3"/>
<dbReference type="KEGG" id="bcd:BARCL_0570"/>
<organism evidence="2 3">
    <name type="scientific">Bartonella clarridgeiae (strain CCUG 45776 / CIP 104772 / 73)</name>
    <dbReference type="NCBI Taxonomy" id="696125"/>
    <lineage>
        <taxon>Bacteria</taxon>
        <taxon>Pseudomonadati</taxon>
        <taxon>Pseudomonadota</taxon>
        <taxon>Alphaproteobacteria</taxon>
        <taxon>Hyphomicrobiales</taxon>
        <taxon>Bartonellaceae</taxon>
        <taxon>Bartonella</taxon>
    </lineage>
</organism>
<feature type="domain" description="ABC transporter" evidence="1">
    <location>
        <begin position="18"/>
        <end position="63"/>
    </location>
</feature>
<keyword evidence="2" id="KW-0067">ATP-binding</keyword>
<dbReference type="InterPro" id="IPR003439">
    <property type="entry name" value="ABC_transporter-like_ATP-bd"/>
</dbReference>
<name>E6YHB3_BARC7</name>
<dbReference type="eggNOG" id="COG0488">
    <property type="taxonomic scope" value="Bacteria"/>
</dbReference>
<dbReference type="InterPro" id="IPR027417">
    <property type="entry name" value="P-loop_NTPase"/>
</dbReference>
<dbReference type="STRING" id="696125.BARCL_0570"/>
<keyword evidence="2" id="KW-0547">Nucleotide-binding</keyword>
<dbReference type="SUPFAM" id="SSF52540">
    <property type="entry name" value="P-loop containing nucleoside triphosphate hydrolases"/>
    <property type="match status" value="1"/>
</dbReference>
<dbReference type="Pfam" id="PF00005">
    <property type="entry name" value="ABC_tran"/>
    <property type="match status" value="1"/>
</dbReference>
<sequence length="67" mass="7178">MLVLNDITIRMAGRFLIDRANVALPAGSKTGFIGNNGTGKSTFFRVITGDISSENGDVLISQKHELV</sequence>
<accession>E6YHB3</accession>
<dbReference type="Gene3D" id="3.40.50.300">
    <property type="entry name" value="P-loop containing nucleotide triphosphate hydrolases"/>
    <property type="match status" value="1"/>
</dbReference>
<dbReference type="GO" id="GO:0016887">
    <property type="term" value="F:ATP hydrolysis activity"/>
    <property type="evidence" value="ECO:0007669"/>
    <property type="project" value="InterPro"/>
</dbReference>
<dbReference type="GO" id="GO:0005524">
    <property type="term" value="F:ATP binding"/>
    <property type="evidence" value="ECO:0007669"/>
    <property type="project" value="UniProtKB-KW"/>
</dbReference>
<protein>
    <submittedName>
        <fullName evidence="2">ABC transporter, ATP-binding protein</fullName>
    </submittedName>
</protein>
<proteinExistence type="predicted"/>
<reference evidence="3" key="1">
    <citation type="submission" date="2009-11" db="EMBL/GenBank/DDBJ databases">
        <title>Genome sequencing of Bartonella species and comparative genomics.</title>
        <authorList>
            <person name="Engel P."/>
            <person name="Salzburger W."/>
            <person name="Marius L."/>
            <person name="Chao-Chin C."/>
            <person name="Soichi M."/>
            <person name="Christa L."/>
            <person name="Alexandra C."/>
            <person name="Aurelie L."/>
            <person name="Claudine M."/>
            <person name="Stephan S.C."/>
            <person name="Christoph D."/>
        </authorList>
    </citation>
    <scope>NUCLEOTIDE SEQUENCE [LARGE SCALE GENOMIC DNA]</scope>
    <source>
        <strain evidence="3">CIP 104772 / 73</strain>
    </source>
</reference>
<dbReference type="RefSeq" id="WP_013544913.1">
    <property type="nucleotide sequence ID" value="NC_014932.1"/>
</dbReference>
<keyword evidence="3" id="KW-1185">Reference proteome</keyword>
<evidence type="ECO:0000313" key="2">
    <source>
        <dbReference type="EMBL" id="CBI76251.1"/>
    </source>
</evidence>
<dbReference type="EMBL" id="FN645454">
    <property type="protein sequence ID" value="CBI76251.1"/>
    <property type="molecule type" value="Genomic_DNA"/>
</dbReference>
<evidence type="ECO:0000259" key="1">
    <source>
        <dbReference type="Pfam" id="PF00005"/>
    </source>
</evidence>
<dbReference type="HOGENOM" id="CLU_000604_68_4_5"/>
<evidence type="ECO:0000313" key="3">
    <source>
        <dbReference type="Proteomes" id="UP000009101"/>
    </source>
</evidence>
<dbReference type="Proteomes" id="UP000009101">
    <property type="component" value="Chromosome"/>
</dbReference>